<dbReference type="PANTHER" id="PTHR35788">
    <property type="entry name" value="EXPORTED PROTEIN-RELATED"/>
    <property type="match status" value="1"/>
</dbReference>
<keyword evidence="3" id="KW-1185">Reference proteome</keyword>
<dbReference type="AlphaFoldDB" id="A0A841Q4R8"/>
<evidence type="ECO:0000256" key="1">
    <source>
        <dbReference type="SAM" id="SignalP"/>
    </source>
</evidence>
<sequence length="305" mass="34445">MISHTLLTLLFLLSTDPTLANNTDKFITHKNQKIMTLDQSAYSFPALGDSFLNHETYEELVQSINKKVFEKPKNATINKQGKIVQGEVGYELDEELFRAEFYQLYFTGGKTELEVPRKVIYPKVDSELLASIRTQQIGRYETYFNKHNEERTHNMKLATKAINNHVIFPKETFSFNEVVGKRTEEKGYLPAPVIVKGELTEGIGGGICQVSSTLYNAVDQAGAKIVQRYSHSKSVQYVPPGRDATVSWYGPDFVFKNIHNQPLLIQAKVVGGTLSITIHSSEVIYYKPRKVPDAPNELPKEIEIG</sequence>
<dbReference type="Pfam" id="PF04294">
    <property type="entry name" value="VanW"/>
    <property type="match status" value="1"/>
</dbReference>
<organism evidence="2 3">
    <name type="scientific">Salirhabdus euzebyi</name>
    <dbReference type="NCBI Taxonomy" id="394506"/>
    <lineage>
        <taxon>Bacteria</taxon>
        <taxon>Bacillati</taxon>
        <taxon>Bacillota</taxon>
        <taxon>Bacilli</taxon>
        <taxon>Bacillales</taxon>
        <taxon>Bacillaceae</taxon>
        <taxon>Salirhabdus</taxon>
    </lineage>
</organism>
<dbReference type="InterPro" id="IPR007391">
    <property type="entry name" value="Vancomycin_resist_VanW"/>
</dbReference>
<name>A0A841Q4R8_9BACI</name>
<keyword evidence="1" id="KW-0732">Signal</keyword>
<evidence type="ECO:0000313" key="2">
    <source>
        <dbReference type="EMBL" id="MBB6453353.1"/>
    </source>
</evidence>
<accession>A0A841Q4R8</accession>
<feature type="chain" id="PRO_5038402050" evidence="1">
    <location>
        <begin position="21"/>
        <end position="305"/>
    </location>
</feature>
<dbReference type="InterPro" id="IPR052913">
    <property type="entry name" value="Glycopeptide_resist_protein"/>
</dbReference>
<proteinExistence type="predicted"/>
<reference evidence="2 3" key="1">
    <citation type="submission" date="2020-08" db="EMBL/GenBank/DDBJ databases">
        <title>Genomic Encyclopedia of Type Strains, Phase IV (KMG-IV): sequencing the most valuable type-strain genomes for metagenomic binning, comparative biology and taxonomic classification.</title>
        <authorList>
            <person name="Goeker M."/>
        </authorList>
    </citation>
    <scope>NUCLEOTIDE SEQUENCE [LARGE SCALE GENOMIC DNA]</scope>
    <source>
        <strain evidence="2 3">DSM 19612</strain>
    </source>
</reference>
<protein>
    <submittedName>
        <fullName evidence="2">Vancomycin resistance protein YoaR</fullName>
    </submittedName>
</protein>
<gene>
    <name evidence="2" type="ORF">HNQ94_001801</name>
</gene>
<dbReference type="Proteomes" id="UP000581688">
    <property type="component" value="Unassembled WGS sequence"/>
</dbReference>
<dbReference type="EMBL" id="JACHGH010000004">
    <property type="protein sequence ID" value="MBB6453353.1"/>
    <property type="molecule type" value="Genomic_DNA"/>
</dbReference>
<feature type="signal peptide" evidence="1">
    <location>
        <begin position="1"/>
        <end position="20"/>
    </location>
</feature>
<dbReference type="PANTHER" id="PTHR35788:SF1">
    <property type="entry name" value="EXPORTED PROTEIN"/>
    <property type="match status" value="1"/>
</dbReference>
<evidence type="ECO:0000313" key="3">
    <source>
        <dbReference type="Proteomes" id="UP000581688"/>
    </source>
</evidence>
<comment type="caution">
    <text evidence="2">The sequence shown here is derived from an EMBL/GenBank/DDBJ whole genome shotgun (WGS) entry which is preliminary data.</text>
</comment>